<dbReference type="InterPro" id="IPR042099">
    <property type="entry name" value="ANL_N_sf"/>
</dbReference>
<proteinExistence type="predicted"/>
<evidence type="ECO:0000259" key="1">
    <source>
        <dbReference type="Pfam" id="PF00501"/>
    </source>
</evidence>
<organism evidence="3 4">
    <name type="scientific">Edaphobacter aggregans</name>
    <dbReference type="NCBI Taxonomy" id="570835"/>
    <lineage>
        <taxon>Bacteria</taxon>
        <taxon>Pseudomonadati</taxon>
        <taxon>Acidobacteriota</taxon>
        <taxon>Terriglobia</taxon>
        <taxon>Terriglobales</taxon>
        <taxon>Acidobacteriaceae</taxon>
        <taxon>Edaphobacter</taxon>
    </lineage>
</organism>
<dbReference type="Pfam" id="PF13193">
    <property type="entry name" value="AMP-binding_C"/>
    <property type="match status" value="1"/>
</dbReference>
<dbReference type="InterPro" id="IPR045851">
    <property type="entry name" value="AMP-bd_C_sf"/>
</dbReference>
<evidence type="ECO:0000313" key="4">
    <source>
        <dbReference type="Proteomes" id="UP000269669"/>
    </source>
</evidence>
<dbReference type="GO" id="GO:0016405">
    <property type="term" value="F:CoA-ligase activity"/>
    <property type="evidence" value="ECO:0007669"/>
    <property type="project" value="TreeGrafter"/>
</dbReference>
<dbReference type="InterPro" id="IPR025110">
    <property type="entry name" value="AMP-bd_C"/>
</dbReference>
<dbReference type="Gene3D" id="3.30.300.30">
    <property type="match status" value="1"/>
</dbReference>
<protein>
    <submittedName>
        <fullName evidence="3">Acyl-CoA synthetase (AMP-forming)/AMP-acid ligase II</fullName>
    </submittedName>
</protein>
<dbReference type="RefSeq" id="WP_125483957.1">
    <property type="nucleotide sequence ID" value="NZ_RSDW01000001.1"/>
</dbReference>
<reference evidence="3 4" key="1">
    <citation type="submission" date="2018-12" db="EMBL/GenBank/DDBJ databases">
        <title>Sequencing of bacterial isolates from soil warming experiment in Harvard Forest, Massachusetts, USA.</title>
        <authorList>
            <person name="Deangelis K."/>
        </authorList>
    </citation>
    <scope>NUCLEOTIDE SEQUENCE [LARGE SCALE GENOMIC DNA]</scope>
    <source>
        <strain evidence="3 4">EB153</strain>
    </source>
</reference>
<dbReference type="InterPro" id="IPR000873">
    <property type="entry name" value="AMP-dep_synth/lig_dom"/>
</dbReference>
<dbReference type="Pfam" id="PF00501">
    <property type="entry name" value="AMP-binding"/>
    <property type="match status" value="1"/>
</dbReference>
<dbReference type="OrthoDB" id="9778383at2"/>
<dbReference type="AlphaFoldDB" id="A0A3R9QF61"/>
<sequence length="492" mass="53079">MAAVPGNNFSGRLVNRLGEHSCLIDAKTGKTTLPSDLRRAIISFGASLLSTGLKPSDRILIGCTLSPSSSIAYLGAMYAGLVPVPLEEAVLVASITSLLNGTGARAVWTERSFPVDGIEPRVLVFHGLTAEKKADELAPAPCEKNDVAVLFATSGSTGTPRFVMVSHGNLVANTEAIIRSQSLSNDERAMLILPLSYCFGASILHTHLYQGGGVVFDRRFMFPDKVLHAIDKYACTTFAGVPTVFNILLRRSNIRSIAMPTLRRFLQAGGSLAPQRITEMRAAVPRPEFYVMYGQTEATARISCLEPERLDEKLGSAGRPLDNLAVRIVDEDGKDLPAGEVGEIVVKGPSITLGYLNEPEESRRVFDDGWLRTGDLAHLDAEGYIWIDGRMGSFLKMRGVRVSFEEVEAKVAAVPGVYECAAAAVPHPEVGEALALYIVPDKGAEDIIDRVRRSVSSNWTCESIQIVSEIPKTARGKVSRASLRSMVVGTHG</sequence>
<feature type="domain" description="AMP-dependent synthetase/ligase" evidence="1">
    <location>
        <begin position="19"/>
        <end position="356"/>
    </location>
</feature>
<name>A0A3R9QF61_9BACT</name>
<dbReference type="InterPro" id="IPR020845">
    <property type="entry name" value="AMP-binding_CS"/>
</dbReference>
<accession>A0A3R9QF61</accession>
<comment type="caution">
    <text evidence="3">The sequence shown here is derived from an EMBL/GenBank/DDBJ whole genome shotgun (WGS) entry which is preliminary data.</text>
</comment>
<evidence type="ECO:0000313" key="3">
    <source>
        <dbReference type="EMBL" id="RSL15187.1"/>
    </source>
</evidence>
<dbReference type="Proteomes" id="UP000269669">
    <property type="component" value="Unassembled WGS sequence"/>
</dbReference>
<keyword evidence="3" id="KW-0436">Ligase</keyword>
<evidence type="ECO:0000259" key="2">
    <source>
        <dbReference type="Pfam" id="PF13193"/>
    </source>
</evidence>
<dbReference type="SUPFAM" id="SSF56801">
    <property type="entry name" value="Acetyl-CoA synthetase-like"/>
    <property type="match status" value="1"/>
</dbReference>
<dbReference type="Gene3D" id="3.40.50.12780">
    <property type="entry name" value="N-terminal domain of ligase-like"/>
    <property type="match status" value="1"/>
</dbReference>
<gene>
    <name evidence="3" type="ORF">EDE15_0666</name>
</gene>
<dbReference type="EMBL" id="RSDW01000001">
    <property type="protein sequence ID" value="RSL15187.1"/>
    <property type="molecule type" value="Genomic_DNA"/>
</dbReference>
<feature type="domain" description="AMP-binding enzyme C-terminal" evidence="2">
    <location>
        <begin position="406"/>
        <end position="477"/>
    </location>
</feature>
<dbReference type="PANTHER" id="PTHR24096">
    <property type="entry name" value="LONG-CHAIN-FATTY-ACID--COA LIGASE"/>
    <property type="match status" value="1"/>
</dbReference>
<keyword evidence="4" id="KW-1185">Reference proteome</keyword>
<dbReference type="PROSITE" id="PS00455">
    <property type="entry name" value="AMP_BINDING"/>
    <property type="match status" value="1"/>
</dbReference>